<dbReference type="Gene3D" id="3.40.190.170">
    <property type="entry name" value="Bacterial extracellular solute-binding protein, family 7"/>
    <property type="match status" value="1"/>
</dbReference>
<evidence type="ECO:0000313" key="5">
    <source>
        <dbReference type="Proteomes" id="UP000061603"/>
    </source>
</evidence>
<reference evidence="4 5" key="1">
    <citation type="journal article" date="2015" name="Genome Announc.">
        <title>Complete Genome Sequence of a Novel Bacterium within the Family Rhodocyclaceae That Degrades Polycyclic Aromatic Hydrocarbons.</title>
        <authorList>
            <person name="Singleton D.R."/>
            <person name="Dickey A.N."/>
            <person name="Scholl E.H."/>
            <person name="Wright F.A."/>
            <person name="Aitken M.D."/>
        </authorList>
    </citation>
    <scope>NUCLEOTIDE SEQUENCE [LARGE SCALE GENOMIC DNA]</scope>
    <source>
        <strain evidence="5">PG1-Ca6</strain>
    </source>
</reference>
<dbReference type="PIRSF" id="PIRSF039026">
    <property type="entry name" value="SiaP"/>
    <property type="match status" value="1"/>
</dbReference>
<dbReference type="Pfam" id="PF03480">
    <property type="entry name" value="DctP"/>
    <property type="match status" value="1"/>
</dbReference>
<dbReference type="GO" id="GO:0031317">
    <property type="term" value="C:tripartite ATP-independent periplasmic transporter complex"/>
    <property type="evidence" value="ECO:0007669"/>
    <property type="project" value="InterPro"/>
</dbReference>
<dbReference type="Proteomes" id="UP000061603">
    <property type="component" value="Chromosome"/>
</dbReference>
<evidence type="ECO:0000313" key="4">
    <source>
        <dbReference type="EMBL" id="AJP47555.1"/>
    </source>
</evidence>
<dbReference type="PANTHER" id="PTHR33376">
    <property type="match status" value="1"/>
</dbReference>
<dbReference type="GO" id="GO:0055085">
    <property type="term" value="P:transmembrane transport"/>
    <property type="evidence" value="ECO:0007669"/>
    <property type="project" value="InterPro"/>
</dbReference>
<organism evidence="4 5">
    <name type="scientific">Rugosibacter aromaticivorans</name>
    <dbReference type="NCBI Taxonomy" id="1565605"/>
    <lineage>
        <taxon>Bacteria</taxon>
        <taxon>Pseudomonadati</taxon>
        <taxon>Pseudomonadota</taxon>
        <taxon>Betaproteobacteria</taxon>
        <taxon>Nitrosomonadales</taxon>
        <taxon>Sterolibacteriaceae</taxon>
        <taxon>Rugosibacter</taxon>
    </lineage>
</organism>
<feature type="binding site" evidence="3">
    <location>
        <position position="238"/>
    </location>
    <ligand>
        <name>substrate</name>
    </ligand>
</feature>
<dbReference type="PATRIC" id="fig|1565605.3.peg.389"/>
<feature type="binding site" evidence="2">
    <location>
        <position position="175"/>
    </location>
    <ligand>
        <name>substrate</name>
    </ligand>
</feature>
<dbReference type="KEGG" id="rbu:PG1C_01885"/>
<accession>A0A0C5J6H8</accession>
<dbReference type="NCBIfam" id="NF037995">
    <property type="entry name" value="TRAP_S1"/>
    <property type="match status" value="1"/>
</dbReference>
<keyword evidence="3" id="KW-0479">Metal-binding</keyword>
<proteinExistence type="predicted"/>
<dbReference type="PANTHER" id="PTHR33376:SF5">
    <property type="entry name" value="EXTRACYTOPLASMIC SOLUTE RECEPTOR PROTEIN"/>
    <property type="match status" value="1"/>
</dbReference>
<sequence length="362" mass="40337">MQRRQFLQQAGLGGILAAGVAPAVHAQTDIRWRLVSSFPKTLDTIYIAAEVFAKKVAEATNGRFIISVHAGGELVPPLGVVDAVQQGTVECAHTSPYYFFGKDDTFAIDCAIPFGLNSRQMSAWTYEGNGLQLFREFYRNYNIVNFAMGNTGAQMGGWYRHEIKTLADIRGLKIRIGGFSGKVFSALGAVPQSIPGGETYQALEKGVIDAAEWVGPYDDEKFGFYKVAKHYYYPGWWEGGPQLALYVNAKAWEQLPADYKAILTTAASHAHVHMQARYDVVNPPALKRLVAKGTQVHRFSPQIMQAAYDASMALYSDLSAKNPAWRKIYADYAAFRDEQVLWARFAEASFDQFMQTGRNKKR</sequence>
<dbReference type="EMBL" id="CP010554">
    <property type="protein sequence ID" value="AJP47555.1"/>
    <property type="molecule type" value="Genomic_DNA"/>
</dbReference>
<evidence type="ECO:0000256" key="1">
    <source>
        <dbReference type="ARBA" id="ARBA00022729"/>
    </source>
</evidence>
<keyword evidence="1" id="KW-0732">Signal</keyword>
<dbReference type="InterPro" id="IPR018389">
    <property type="entry name" value="DctP_fam"/>
</dbReference>
<dbReference type="HOGENOM" id="CLU_036176_0_1_4"/>
<protein>
    <submittedName>
        <fullName evidence="4">ABC transporter substrate-binding protein</fullName>
    </submittedName>
</protein>
<dbReference type="InterPro" id="IPR006311">
    <property type="entry name" value="TAT_signal"/>
</dbReference>
<dbReference type="InterPro" id="IPR038404">
    <property type="entry name" value="TRAP_DctP_sf"/>
</dbReference>
<dbReference type="GO" id="GO:0043177">
    <property type="term" value="F:organic acid binding"/>
    <property type="evidence" value="ECO:0007669"/>
    <property type="project" value="InterPro"/>
</dbReference>
<dbReference type="GO" id="GO:0046872">
    <property type="term" value="F:metal ion binding"/>
    <property type="evidence" value="ECO:0007669"/>
    <property type="project" value="UniProtKB-KW"/>
</dbReference>
<feature type="binding site" evidence="2">
    <location>
        <position position="154"/>
    </location>
    <ligand>
        <name>substrate</name>
    </ligand>
</feature>
<name>A0A0C5J6H8_9PROT</name>
<feature type="binding site" evidence="3">
    <location>
        <position position="213"/>
    </location>
    <ligand>
        <name>Na(+)</name>
        <dbReference type="ChEBI" id="CHEBI:29101"/>
    </ligand>
</feature>
<dbReference type="RefSeq" id="WP_202635761.1">
    <property type="nucleotide sequence ID" value="NZ_CP010554.1"/>
</dbReference>
<dbReference type="AlphaFoldDB" id="A0A0C5J6H8"/>
<evidence type="ECO:0000256" key="2">
    <source>
        <dbReference type="PIRSR" id="PIRSR039026-1"/>
    </source>
</evidence>
<dbReference type="InterPro" id="IPR041722">
    <property type="entry name" value="TakP/all3028"/>
</dbReference>
<gene>
    <name evidence="4" type="ORF">PG1C_01885</name>
</gene>
<dbReference type="PROSITE" id="PS51318">
    <property type="entry name" value="TAT"/>
    <property type="match status" value="1"/>
</dbReference>
<feature type="binding site" evidence="3">
    <location>
        <position position="212"/>
    </location>
    <ligand>
        <name>substrate</name>
    </ligand>
</feature>
<dbReference type="CDD" id="cd13682">
    <property type="entry name" value="PBP2_TRAP_alpha-ketoacid"/>
    <property type="match status" value="1"/>
</dbReference>
<evidence type="ECO:0000256" key="3">
    <source>
        <dbReference type="PIRSR" id="PIRSR039026-2"/>
    </source>
</evidence>
<dbReference type="Gene3D" id="3.40.190.10">
    <property type="entry name" value="Periplasmic binding protein-like II"/>
    <property type="match status" value="1"/>
</dbReference>
<dbReference type="GO" id="GO:0015849">
    <property type="term" value="P:organic acid transport"/>
    <property type="evidence" value="ECO:0007669"/>
    <property type="project" value="InterPro"/>
</dbReference>
<dbReference type="InterPro" id="IPR026289">
    <property type="entry name" value="SBP_TakP-like"/>
</dbReference>
<keyword evidence="5" id="KW-1185">Reference proteome</keyword>